<keyword evidence="3" id="KW-1185">Reference proteome</keyword>
<protein>
    <submittedName>
        <fullName evidence="2">Uncharacterized protein</fullName>
    </submittedName>
</protein>
<comment type="caution">
    <text evidence="2">The sequence shown here is derived from an EMBL/GenBank/DDBJ whole genome shotgun (WGS) entry which is preliminary data.</text>
</comment>
<dbReference type="EMBL" id="SMOL01000781">
    <property type="protein sequence ID" value="KAB2595709.1"/>
    <property type="molecule type" value="Genomic_DNA"/>
</dbReference>
<name>A0A5N5EXR3_9ROSA</name>
<accession>A0A5N5EXR3</accession>
<feature type="region of interest" description="Disordered" evidence="1">
    <location>
        <begin position="35"/>
        <end position="54"/>
    </location>
</feature>
<proteinExistence type="predicted"/>
<reference evidence="2 3" key="1">
    <citation type="submission" date="2019-09" db="EMBL/GenBank/DDBJ databases">
        <authorList>
            <person name="Ou C."/>
        </authorList>
    </citation>
    <scope>NUCLEOTIDE SEQUENCE [LARGE SCALE GENOMIC DNA]</scope>
    <source>
        <strain evidence="2">S2</strain>
        <tissue evidence="2">Leaf</tissue>
    </source>
</reference>
<sequence>MQAPLGRHDKASFVRRTRQDKLHYADKTCKQAIKRANRQASEKRESSSSGEIQERVILQGGRVAAGGLGQSDAAAGMQVQQVQQRSQRILVRTAVDSDRIDSSSGVVIAGWRGMQCQGCELND</sequence>
<organism evidence="2 3">
    <name type="scientific">Pyrus ussuriensis x Pyrus communis</name>
    <dbReference type="NCBI Taxonomy" id="2448454"/>
    <lineage>
        <taxon>Eukaryota</taxon>
        <taxon>Viridiplantae</taxon>
        <taxon>Streptophyta</taxon>
        <taxon>Embryophyta</taxon>
        <taxon>Tracheophyta</taxon>
        <taxon>Spermatophyta</taxon>
        <taxon>Magnoliopsida</taxon>
        <taxon>eudicotyledons</taxon>
        <taxon>Gunneridae</taxon>
        <taxon>Pentapetalae</taxon>
        <taxon>rosids</taxon>
        <taxon>fabids</taxon>
        <taxon>Rosales</taxon>
        <taxon>Rosaceae</taxon>
        <taxon>Amygdaloideae</taxon>
        <taxon>Maleae</taxon>
        <taxon>Pyrus</taxon>
    </lineage>
</organism>
<dbReference type="AlphaFoldDB" id="A0A5N5EXR3"/>
<reference evidence="3" key="2">
    <citation type="submission" date="2019-10" db="EMBL/GenBank/DDBJ databases">
        <title>A de novo genome assembly of a pear dwarfing rootstock.</title>
        <authorList>
            <person name="Wang F."/>
            <person name="Wang J."/>
            <person name="Li S."/>
            <person name="Zhang Y."/>
            <person name="Fang M."/>
            <person name="Ma L."/>
            <person name="Zhao Y."/>
            <person name="Jiang S."/>
        </authorList>
    </citation>
    <scope>NUCLEOTIDE SEQUENCE [LARGE SCALE GENOMIC DNA]</scope>
</reference>
<evidence type="ECO:0000256" key="1">
    <source>
        <dbReference type="SAM" id="MobiDB-lite"/>
    </source>
</evidence>
<gene>
    <name evidence="2" type="ORF">D8674_031159</name>
</gene>
<reference evidence="2 3" key="3">
    <citation type="submission" date="2019-11" db="EMBL/GenBank/DDBJ databases">
        <title>A de novo genome assembly of a pear dwarfing rootstock.</title>
        <authorList>
            <person name="Wang F."/>
            <person name="Wang J."/>
            <person name="Li S."/>
            <person name="Zhang Y."/>
            <person name="Fang M."/>
            <person name="Ma L."/>
            <person name="Zhao Y."/>
            <person name="Jiang S."/>
        </authorList>
    </citation>
    <scope>NUCLEOTIDE SEQUENCE [LARGE SCALE GENOMIC DNA]</scope>
    <source>
        <strain evidence="2">S2</strain>
        <tissue evidence="2">Leaf</tissue>
    </source>
</reference>
<evidence type="ECO:0000313" key="2">
    <source>
        <dbReference type="EMBL" id="KAB2595709.1"/>
    </source>
</evidence>
<dbReference type="Proteomes" id="UP000327157">
    <property type="component" value="Chromosome 7"/>
</dbReference>
<evidence type="ECO:0000313" key="3">
    <source>
        <dbReference type="Proteomes" id="UP000327157"/>
    </source>
</evidence>